<organism evidence="2 3">
    <name type="scientific">Allacma fusca</name>
    <dbReference type="NCBI Taxonomy" id="39272"/>
    <lineage>
        <taxon>Eukaryota</taxon>
        <taxon>Metazoa</taxon>
        <taxon>Ecdysozoa</taxon>
        <taxon>Arthropoda</taxon>
        <taxon>Hexapoda</taxon>
        <taxon>Collembola</taxon>
        <taxon>Symphypleona</taxon>
        <taxon>Sminthuridae</taxon>
        <taxon>Allacma</taxon>
    </lineage>
</organism>
<reference evidence="2" key="1">
    <citation type="submission" date="2021-06" db="EMBL/GenBank/DDBJ databases">
        <authorList>
            <person name="Hodson N. C."/>
            <person name="Mongue J. A."/>
            <person name="Jaron S. K."/>
        </authorList>
    </citation>
    <scope>NUCLEOTIDE SEQUENCE</scope>
</reference>
<sequence length="300" mass="33870">MGETSSQVDLREGREEPGNNQTKKRHIQDSCSGKIPGNEEAMCHTWIDLDKNKQPERRESQMTHLQIWQRCIVKTRRKTHETAERMAVNHGELATELHYLWNSKKAWEFVNERSEINLICMFKEKGLHSMEVDQEEDEILRQLEEEILEESSKALGGEKADASDNCSGKVVKFLDGQKSENTVEQAKGPQDSNLQNFKKKSGSQRRKEKRTKAAMNPQTIENAEQTENRGNIIVSKPEEQNAAQGTSGSRNAAGNGNGKPRAKATAIGAKVGTERSVRLDMIPPKRHRKEATELEEDPLA</sequence>
<dbReference type="EMBL" id="CAJVCH010414115">
    <property type="protein sequence ID" value="CAG7818207.1"/>
    <property type="molecule type" value="Genomic_DNA"/>
</dbReference>
<gene>
    <name evidence="2" type="ORF">AFUS01_LOCUS28725</name>
</gene>
<proteinExistence type="predicted"/>
<comment type="caution">
    <text evidence="2">The sequence shown here is derived from an EMBL/GenBank/DDBJ whole genome shotgun (WGS) entry which is preliminary data.</text>
</comment>
<accession>A0A8J2KRP4</accession>
<feature type="compositionally biased region" description="Polar residues" evidence="1">
    <location>
        <begin position="241"/>
        <end position="250"/>
    </location>
</feature>
<evidence type="ECO:0000313" key="2">
    <source>
        <dbReference type="EMBL" id="CAG7818207.1"/>
    </source>
</evidence>
<evidence type="ECO:0000256" key="1">
    <source>
        <dbReference type="SAM" id="MobiDB-lite"/>
    </source>
</evidence>
<feature type="region of interest" description="Disordered" evidence="1">
    <location>
        <begin position="180"/>
        <end position="300"/>
    </location>
</feature>
<feature type="compositionally biased region" description="Basic residues" evidence="1">
    <location>
        <begin position="197"/>
        <end position="212"/>
    </location>
</feature>
<feature type="compositionally biased region" description="Polar residues" evidence="1">
    <location>
        <begin position="216"/>
        <end position="229"/>
    </location>
</feature>
<name>A0A8J2KRP4_9HEXA</name>
<feature type="compositionally biased region" description="Polar residues" evidence="1">
    <location>
        <begin position="180"/>
        <end position="196"/>
    </location>
</feature>
<evidence type="ECO:0000313" key="3">
    <source>
        <dbReference type="Proteomes" id="UP000708208"/>
    </source>
</evidence>
<keyword evidence="3" id="KW-1185">Reference proteome</keyword>
<dbReference type="AlphaFoldDB" id="A0A8J2KRP4"/>
<feature type="non-terminal residue" evidence="2">
    <location>
        <position position="1"/>
    </location>
</feature>
<dbReference type="Proteomes" id="UP000708208">
    <property type="component" value="Unassembled WGS sequence"/>
</dbReference>
<feature type="region of interest" description="Disordered" evidence="1">
    <location>
        <begin position="1"/>
        <end position="36"/>
    </location>
</feature>
<protein>
    <submittedName>
        <fullName evidence="2">Uncharacterized protein</fullName>
    </submittedName>
</protein>